<name>A0A1H8WQV3_9ACTN</name>
<dbReference type="InterPro" id="IPR005754">
    <property type="entry name" value="Sortase"/>
</dbReference>
<dbReference type="STRING" id="673521.SAMN05660991_04633"/>
<proteinExistence type="predicted"/>
<dbReference type="OrthoDB" id="525039at2"/>
<feature type="region of interest" description="Disordered" evidence="2">
    <location>
        <begin position="29"/>
        <end position="77"/>
    </location>
</feature>
<reference evidence="4" key="1">
    <citation type="submission" date="2016-10" db="EMBL/GenBank/DDBJ databases">
        <authorList>
            <person name="Varghese N."/>
            <person name="Submissions S."/>
        </authorList>
    </citation>
    <scope>NUCLEOTIDE SEQUENCE [LARGE SCALE GENOMIC DNA]</scope>
    <source>
        <strain evidence="4">DSM 45413</strain>
    </source>
</reference>
<dbReference type="InterPro" id="IPR023365">
    <property type="entry name" value="Sortase_dom-sf"/>
</dbReference>
<dbReference type="CDD" id="cd05829">
    <property type="entry name" value="Sortase_F"/>
    <property type="match status" value="1"/>
</dbReference>
<dbReference type="Pfam" id="PF04203">
    <property type="entry name" value="Sortase"/>
    <property type="match status" value="1"/>
</dbReference>
<dbReference type="Proteomes" id="UP000198960">
    <property type="component" value="Unassembled WGS sequence"/>
</dbReference>
<evidence type="ECO:0000313" key="3">
    <source>
        <dbReference type="EMBL" id="SEP29883.1"/>
    </source>
</evidence>
<dbReference type="RefSeq" id="WP_091949628.1">
    <property type="nucleotide sequence ID" value="NZ_FOEE01000026.1"/>
</dbReference>
<accession>A0A1H8WQV3</accession>
<keyword evidence="4" id="KW-1185">Reference proteome</keyword>
<dbReference type="EMBL" id="FOEE01000026">
    <property type="protein sequence ID" value="SEP29883.1"/>
    <property type="molecule type" value="Genomic_DNA"/>
</dbReference>
<dbReference type="GO" id="GO:0016787">
    <property type="term" value="F:hydrolase activity"/>
    <property type="evidence" value="ECO:0007669"/>
    <property type="project" value="UniProtKB-KW"/>
</dbReference>
<evidence type="ECO:0000256" key="1">
    <source>
        <dbReference type="ARBA" id="ARBA00022801"/>
    </source>
</evidence>
<sequence length="224" mass="22813">MRRAAAGAALGLALAIGVPVTWQLTREPASAGASVEQALSASIPSAPAEPPPPAPTASGPLPEPTVRDAAPAPGATAPAPVRLAVPALDVDAPLDPVGVAADGQMELPEDVSRVGWYRFGAVPGAPGSAVVAGHVDDAEQGLGALSRLREAAPGDEVLVTDATGAVTRWRVVARELITKQELPLAELFARAGPARLVLVTCGGPFLPEYRSYRDNVVVVAEPVR</sequence>
<dbReference type="SUPFAM" id="SSF63817">
    <property type="entry name" value="Sortase"/>
    <property type="match status" value="1"/>
</dbReference>
<gene>
    <name evidence="3" type="ORF">SAMN05660991_04633</name>
</gene>
<dbReference type="Gene3D" id="2.40.260.10">
    <property type="entry name" value="Sortase"/>
    <property type="match status" value="1"/>
</dbReference>
<protein>
    <submittedName>
        <fullName evidence="3">Sortase family protein</fullName>
    </submittedName>
</protein>
<dbReference type="InterPro" id="IPR042001">
    <property type="entry name" value="Sortase_F"/>
</dbReference>
<evidence type="ECO:0000313" key="4">
    <source>
        <dbReference type="Proteomes" id="UP000198960"/>
    </source>
</evidence>
<organism evidence="3 4">
    <name type="scientific">Trujillonella endophytica</name>
    <dbReference type="NCBI Taxonomy" id="673521"/>
    <lineage>
        <taxon>Bacteria</taxon>
        <taxon>Bacillati</taxon>
        <taxon>Actinomycetota</taxon>
        <taxon>Actinomycetes</taxon>
        <taxon>Geodermatophilales</taxon>
        <taxon>Geodermatophilaceae</taxon>
        <taxon>Trujillonella</taxon>
    </lineage>
</organism>
<dbReference type="AlphaFoldDB" id="A0A1H8WQV3"/>
<evidence type="ECO:0000256" key="2">
    <source>
        <dbReference type="SAM" id="MobiDB-lite"/>
    </source>
</evidence>
<keyword evidence="1" id="KW-0378">Hydrolase</keyword>